<keyword evidence="3" id="KW-0378">Hydrolase</keyword>
<reference evidence="3 4" key="1">
    <citation type="submission" date="2018-11" db="EMBL/GenBank/DDBJ databases">
        <title>Species Designations Belie Phenotypic and Genotypic Heterogeneity in Oral Streptococci.</title>
        <authorList>
            <person name="Velsko I."/>
        </authorList>
    </citation>
    <scope>NUCLEOTIDE SEQUENCE [LARGE SCALE GENOMIC DNA]</scope>
    <source>
        <strain evidence="3 4">KLC01</strain>
    </source>
</reference>
<proteinExistence type="predicted"/>
<name>A0A428D3L3_STRMT</name>
<evidence type="ECO:0000256" key="1">
    <source>
        <dbReference type="ARBA" id="ARBA00022737"/>
    </source>
</evidence>
<dbReference type="Gene3D" id="2.10.270.10">
    <property type="entry name" value="Cholin Binding"/>
    <property type="match status" value="2"/>
</dbReference>
<dbReference type="SUPFAM" id="SSF69360">
    <property type="entry name" value="Cell wall binding repeat"/>
    <property type="match status" value="1"/>
</dbReference>
<dbReference type="EC" id="3.2.1.96" evidence="3"/>
<feature type="domain" description="Putative host cell surface-exposed lipoprotein Ltp-like HTH region" evidence="2">
    <location>
        <begin position="441"/>
        <end position="488"/>
    </location>
</feature>
<evidence type="ECO:0000313" key="4">
    <source>
        <dbReference type="Proteomes" id="UP000278063"/>
    </source>
</evidence>
<dbReference type="Proteomes" id="UP000278063">
    <property type="component" value="Unassembled WGS sequence"/>
</dbReference>
<gene>
    <name evidence="3" type="primary">lytB_3</name>
    <name evidence="3" type="ORF">D8849_05405</name>
</gene>
<dbReference type="Pfam" id="PF07553">
    <property type="entry name" value="Lipoprotein_Ltp"/>
    <property type="match status" value="2"/>
</dbReference>
<accession>A0A428D3L3</accession>
<comment type="caution">
    <text evidence="3">The sequence shown here is derived from an EMBL/GenBank/DDBJ whole genome shotgun (WGS) entry which is preliminary data.</text>
</comment>
<organism evidence="3 4">
    <name type="scientific">Streptococcus mitis</name>
    <dbReference type="NCBI Taxonomy" id="28037"/>
    <lineage>
        <taxon>Bacteria</taxon>
        <taxon>Bacillati</taxon>
        <taxon>Bacillota</taxon>
        <taxon>Bacilli</taxon>
        <taxon>Lactobacillales</taxon>
        <taxon>Streptococcaceae</taxon>
        <taxon>Streptococcus</taxon>
        <taxon>Streptococcus mitis group</taxon>
    </lineage>
</organism>
<keyword evidence="3" id="KW-0326">Glycosidase</keyword>
<evidence type="ECO:0000259" key="2">
    <source>
        <dbReference type="Pfam" id="PF07553"/>
    </source>
</evidence>
<keyword evidence="1" id="KW-0677">Repeat</keyword>
<evidence type="ECO:0000313" key="3">
    <source>
        <dbReference type="EMBL" id="RSI86720.1"/>
    </source>
</evidence>
<dbReference type="InterPro" id="IPR011434">
    <property type="entry name" value="Ltp-like_HTH"/>
</dbReference>
<dbReference type="EMBL" id="RJNW01000003">
    <property type="protein sequence ID" value="RSI86720.1"/>
    <property type="molecule type" value="Genomic_DNA"/>
</dbReference>
<dbReference type="InterPro" id="IPR036388">
    <property type="entry name" value="WH-like_DNA-bd_sf"/>
</dbReference>
<dbReference type="AlphaFoldDB" id="A0A428D3L3"/>
<dbReference type="GO" id="GO:0033925">
    <property type="term" value="F:mannosyl-glycoprotein endo-beta-N-acetylglucosaminidase activity"/>
    <property type="evidence" value="ECO:0007669"/>
    <property type="project" value="UniProtKB-EC"/>
</dbReference>
<dbReference type="Pfam" id="PF19085">
    <property type="entry name" value="Choline_bind_2"/>
    <property type="match status" value="2"/>
</dbReference>
<dbReference type="Gene3D" id="1.10.10.10">
    <property type="entry name" value="Winged helix-like DNA-binding domain superfamily/Winged helix DNA-binding domain"/>
    <property type="match status" value="2"/>
</dbReference>
<dbReference type="InterPro" id="IPR018337">
    <property type="entry name" value="Cell_wall/Cho-bd_repeat"/>
</dbReference>
<feature type="domain" description="Putative host cell surface-exposed lipoprotein Ltp-like HTH region" evidence="2">
    <location>
        <begin position="392"/>
        <end position="438"/>
    </location>
</feature>
<sequence>MKSKTVLVTSLAVATLGLVSLVDTKGVLPFSAQTVHADRIIAVGNVDHKVDLSLVGYDNNNGVSIKFSTDSINPNFVDNDEYKQDYIVVRTRLVNAKTGEVLIDSTGASVRLRSYDLTRSETYSFSNYFGTIPDGDYKFEAYEATFYIDPQTKLRHRYRGESPVFRLKDEKFAGLVSSTPKQEKPTPTVQSGWVGSSYYQNGKKVTSKWIFDKKYNSYFYLNASGNYVQNAWVGNYYLKSGGYMAKSEWIYDKNYGSYYYLTSEGSYARNTWVGNYYLKSNGKMAKSEWVYDKNYGSYYYITADGSYAYSKWVGKYYLKGNGKMAKNEWIYDKNYASYYYLTAEGSYARNTWVGNYYLKSNGKMAKSEWVDGGRYYVGANGLWETQSSTNSEYSAALEKAKSYNSWANMSKKRLYKQLTSKHGEKFQSDAAQYAIDHLNADYKSNALAKAKKFRKWFKESKSAIYKQLVSPYGEEFTEEEANYAIQHLDD</sequence>
<protein>
    <submittedName>
        <fullName evidence="3">Putative endo-beta-N-acetylglucosaminidase</fullName>
        <ecNumber evidence="3">3.2.1.96</ecNumber>
    </submittedName>
</protein>